<dbReference type="Proteomes" id="UP000018806">
    <property type="component" value="Segment"/>
</dbReference>
<dbReference type="KEGG" id="vg:18479870"/>
<gene>
    <name evidence="1" type="primary">73</name>
    <name evidence="1" type="ORF">PBI_VALIDUS_73</name>
</gene>
<evidence type="ECO:0000313" key="1">
    <source>
        <dbReference type="EMBL" id="AHB79603.1"/>
    </source>
</evidence>
<keyword evidence="2" id="KW-1185">Reference proteome</keyword>
<dbReference type="GeneID" id="18479870"/>
<reference evidence="1 2" key="1">
    <citation type="submission" date="2013-09" db="EMBL/GenBank/DDBJ databases">
        <authorList>
            <person name="Alapati N."/>
            <person name="Amjadi S."/>
            <person name="Brashears C.B."/>
            <person name="Briell V.C."/>
            <person name="Cody B.J."/>
            <person name="Durham R.J."/>
            <person name="Griffin A.K."/>
            <person name="Henderson M.S."/>
            <person name="Interrante E.J."/>
            <person name="Killingsworth B.W."/>
            <person name="Kolar C.R."/>
            <person name="Lee T."/>
            <person name="Mundhenk S.E."/>
            <person name="Myers M.E."/>
            <person name="Olaniyan O.M."/>
            <person name="Orlando C.M."/>
            <person name="Peterson C.E."/>
            <person name="Riley B.C."/>
            <person name="Sawyer L.E."/>
            <person name="Simitzi N.J."/>
            <person name="St Cyr M.K."/>
            <person name="White R.K."/>
            <person name="Wu H."/>
            <person name="Adair T.L."/>
            <person name="Gibbon B.C."/>
            <person name="Buck G.A."/>
            <person name="Campbell R."/>
            <person name="Carvalho M.R."/>
            <person name="Duckworth R.A."/>
            <person name="Dunn T."/>
            <person name="Halpern C."/>
            <person name="Johnson A."/>
            <person name="Kiflezghi M.G."/>
            <person name="Lee V."/>
            <person name="Loviza R.A."/>
            <person name="Serrano M.G."/>
            <person name="Shah Z.V."/>
            <person name="Sharma K."/>
            <person name="Voegtly L.J."/>
            <person name="Walstead R."/>
            <person name="Wang Y.P."/>
            <person name="Bradley K.W."/>
            <person name="Clarke D.Q."/>
            <person name="Barker L.P."/>
            <person name="Bailey C."/>
            <person name="Asai D.J."/>
            <person name="Bowman C.A."/>
            <person name="Russell D.A."/>
            <person name="Pope W.H."/>
            <person name="Jacobs-Sera D."/>
            <person name="Hendrix R.W."/>
            <person name="Hatfull G.F."/>
        </authorList>
    </citation>
    <scope>NUCLEOTIDE SEQUENCE [LARGE SCALE GENOMIC DNA]</scope>
</reference>
<dbReference type="EMBL" id="KF713486">
    <property type="protein sequence ID" value="AHB79603.1"/>
    <property type="molecule type" value="Genomic_DNA"/>
</dbReference>
<organism evidence="1 2">
    <name type="scientific">Mycobacterium phage Validus</name>
    <dbReference type="NCBI Taxonomy" id="1414747"/>
    <lineage>
        <taxon>Viruses</taxon>
        <taxon>Duplodnaviria</taxon>
        <taxon>Heunggongvirae</taxon>
        <taxon>Uroviricota</taxon>
        <taxon>Caudoviricetes</taxon>
        <taxon>Weiservirinae</taxon>
        <taxon>Anayavirus</taxon>
        <taxon>Anayavirus validus</taxon>
    </lineage>
</organism>
<evidence type="ECO:0000313" key="2">
    <source>
        <dbReference type="Proteomes" id="UP000018806"/>
    </source>
</evidence>
<accession>V5UQW2</accession>
<name>V5UQW2_9CAUD</name>
<proteinExistence type="predicted"/>
<dbReference type="OrthoDB" id="18563at10239"/>
<sequence length="130" mass="14350">MTRRQGMSRDRVALFDAIKFDRADGRCECEGDCGRSHRFGIHYRCSNTHGRPAVHGADKMVQLAVVHLDGDDWNDDDRNLMAMCQTCVKRHRAKLKAAADKAAERAAAEAAHDGLFDVPEVAEVGNGLTL</sequence>
<evidence type="ECO:0008006" key="3">
    <source>
        <dbReference type="Google" id="ProtNLM"/>
    </source>
</evidence>
<protein>
    <recommendedName>
        <fullName evidence="3">HNH endonuclease</fullName>
    </recommendedName>
</protein>
<dbReference type="RefSeq" id="YP_009002723.1">
    <property type="nucleotide sequence ID" value="NC_023498.1"/>
</dbReference>